<evidence type="ECO:0000259" key="1">
    <source>
        <dbReference type="Pfam" id="PF03551"/>
    </source>
</evidence>
<dbReference type="SUPFAM" id="SSF46785">
    <property type="entry name" value="Winged helix' DNA-binding domain"/>
    <property type="match status" value="1"/>
</dbReference>
<dbReference type="RefSeq" id="WP_121258343.1">
    <property type="nucleotide sequence ID" value="NZ_RBIL01000003.1"/>
</dbReference>
<organism evidence="2 3">
    <name type="scientific">Solirubrobacter pauli</name>
    <dbReference type="NCBI Taxonomy" id="166793"/>
    <lineage>
        <taxon>Bacteria</taxon>
        <taxon>Bacillati</taxon>
        <taxon>Actinomycetota</taxon>
        <taxon>Thermoleophilia</taxon>
        <taxon>Solirubrobacterales</taxon>
        <taxon>Solirubrobacteraceae</taxon>
        <taxon>Solirubrobacter</taxon>
    </lineage>
</organism>
<dbReference type="AlphaFoldDB" id="A0A660KXY4"/>
<accession>A0A660KXY4</accession>
<dbReference type="Proteomes" id="UP000278962">
    <property type="component" value="Unassembled WGS sequence"/>
</dbReference>
<dbReference type="OrthoDB" id="122286at2"/>
<dbReference type="PANTHER" id="PTHR33169">
    <property type="entry name" value="PADR-FAMILY TRANSCRIPTIONAL REGULATOR"/>
    <property type="match status" value="1"/>
</dbReference>
<evidence type="ECO:0000313" key="3">
    <source>
        <dbReference type="Proteomes" id="UP000278962"/>
    </source>
</evidence>
<dbReference type="PANTHER" id="PTHR33169:SF14">
    <property type="entry name" value="TRANSCRIPTIONAL REGULATOR RV3488"/>
    <property type="match status" value="1"/>
</dbReference>
<dbReference type="Gene3D" id="1.10.10.10">
    <property type="entry name" value="Winged helix-like DNA-binding domain superfamily/Winged helix DNA-binding domain"/>
    <property type="match status" value="1"/>
</dbReference>
<dbReference type="InterPro" id="IPR036388">
    <property type="entry name" value="WH-like_DNA-bd_sf"/>
</dbReference>
<name>A0A660KXY4_9ACTN</name>
<dbReference type="InterPro" id="IPR036390">
    <property type="entry name" value="WH_DNA-bd_sf"/>
</dbReference>
<reference evidence="2 3" key="1">
    <citation type="submission" date="2018-10" db="EMBL/GenBank/DDBJ databases">
        <title>Genomic Encyclopedia of Archaeal and Bacterial Type Strains, Phase II (KMG-II): from individual species to whole genera.</title>
        <authorList>
            <person name="Goeker M."/>
        </authorList>
    </citation>
    <scope>NUCLEOTIDE SEQUENCE [LARGE SCALE GENOMIC DNA]</scope>
    <source>
        <strain evidence="2 3">DSM 14954</strain>
    </source>
</reference>
<comment type="caution">
    <text evidence="2">The sequence shown here is derived from an EMBL/GenBank/DDBJ whole genome shotgun (WGS) entry which is preliminary data.</text>
</comment>
<proteinExistence type="predicted"/>
<protein>
    <submittedName>
        <fullName evidence="2">PadR family transcriptional regulator</fullName>
    </submittedName>
</protein>
<gene>
    <name evidence="2" type="ORF">C8N24_6506</name>
</gene>
<dbReference type="EMBL" id="RBIL01000003">
    <property type="protein sequence ID" value="RKQ84876.1"/>
    <property type="molecule type" value="Genomic_DNA"/>
</dbReference>
<keyword evidence="3" id="KW-1185">Reference proteome</keyword>
<feature type="domain" description="Transcription regulator PadR N-terminal" evidence="1">
    <location>
        <begin position="22"/>
        <end position="80"/>
    </location>
</feature>
<sequence>MARRFSPQTIAVLAALAGRPQEWRYGYELGKDVDLRAGTLYPILMRLTNRGLLETTWEVDPPPGRPPRHLYRLSAAGASVASEAAALPLPRPIARPA</sequence>
<dbReference type="InterPro" id="IPR052509">
    <property type="entry name" value="Metal_resp_DNA-bind_regulator"/>
</dbReference>
<dbReference type="Pfam" id="PF03551">
    <property type="entry name" value="PadR"/>
    <property type="match status" value="1"/>
</dbReference>
<dbReference type="InterPro" id="IPR005149">
    <property type="entry name" value="Tscrpt_reg_PadR_N"/>
</dbReference>
<evidence type="ECO:0000313" key="2">
    <source>
        <dbReference type="EMBL" id="RKQ84876.1"/>
    </source>
</evidence>